<dbReference type="Gramene" id="AET7Gv21139600.5">
    <property type="protein sequence ID" value="AET7Gv21139600.5"/>
    <property type="gene ID" value="AET7Gv21139600"/>
</dbReference>
<reference evidence="2" key="1">
    <citation type="journal article" date="2014" name="Science">
        <title>Ancient hybridizations among the ancestral genomes of bread wheat.</title>
        <authorList>
            <consortium name="International Wheat Genome Sequencing Consortium,"/>
            <person name="Marcussen T."/>
            <person name="Sandve S.R."/>
            <person name="Heier L."/>
            <person name="Spannagl M."/>
            <person name="Pfeifer M."/>
            <person name="Jakobsen K.S."/>
            <person name="Wulff B.B."/>
            <person name="Steuernagel B."/>
            <person name="Mayer K.F."/>
            <person name="Olsen O.A."/>
        </authorList>
    </citation>
    <scope>NUCLEOTIDE SEQUENCE [LARGE SCALE GENOMIC DNA]</scope>
    <source>
        <strain evidence="2">cv. AL8/78</strain>
    </source>
</reference>
<sequence length="158" mass="17955">MDDYLKGCRFLPKLSNEILGERNAPYKERLSSLENLLLIMERGDQRRLPRPVGVVLFNNSEADFVVKPDDRVTQMIVQVIAMPEVAEVEDLDITVWRSSRWRTSTPPSRGCRGGGPRRHHLEVAEVDALVDTSGEVVMLGWWWNAREGTHLSVTVVCI</sequence>
<dbReference type="PANTHER" id="PTHR11241:SF0">
    <property type="entry name" value="DEOXYURIDINE 5'-TRIPHOSPHATE NUCLEOTIDOHYDROLASE"/>
    <property type="match status" value="1"/>
</dbReference>
<reference evidence="1" key="3">
    <citation type="journal article" date="2017" name="Nature">
        <title>Genome sequence of the progenitor of the wheat D genome Aegilops tauschii.</title>
        <authorList>
            <person name="Luo M.C."/>
            <person name="Gu Y.Q."/>
            <person name="Puiu D."/>
            <person name="Wang H."/>
            <person name="Twardziok S.O."/>
            <person name="Deal K.R."/>
            <person name="Huo N."/>
            <person name="Zhu T."/>
            <person name="Wang L."/>
            <person name="Wang Y."/>
            <person name="McGuire P.E."/>
            <person name="Liu S."/>
            <person name="Long H."/>
            <person name="Ramasamy R.K."/>
            <person name="Rodriguez J.C."/>
            <person name="Van S.L."/>
            <person name="Yuan L."/>
            <person name="Wang Z."/>
            <person name="Xia Z."/>
            <person name="Xiao L."/>
            <person name="Anderson O.D."/>
            <person name="Ouyang S."/>
            <person name="Liang Y."/>
            <person name="Zimin A.V."/>
            <person name="Pertea G."/>
            <person name="Qi P."/>
            <person name="Bennetzen J.L."/>
            <person name="Dai X."/>
            <person name="Dawson M.W."/>
            <person name="Muller H.G."/>
            <person name="Kugler K."/>
            <person name="Rivarola-Duarte L."/>
            <person name="Spannagl M."/>
            <person name="Mayer K.F.X."/>
            <person name="Lu F.H."/>
            <person name="Bevan M.W."/>
            <person name="Leroy P."/>
            <person name="Li P."/>
            <person name="You F.M."/>
            <person name="Sun Q."/>
            <person name="Liu Z."/>
            <person name="Lyons E."/>
            <person name="Wicker T."/>
            <person name="Salzberg S.L."/>
            <person name="Devos K.M."/>
            <person name="Dvorak J."/>
        </authorList>
    </citation>
    <scope>NUCLEOTIDE SEQUENCE [LARGE SCALE GENOMIC DNA]</scope>
    <source>
        <strain evidence="1">cv. AL8/78</strain>
    </source>
</reference>
<dbReference type="EnsemblPlants" id="AET7Gv21139600.5">
    <property type="protein sequence ID" value="AET7Gv21139600.5"/>
    <property type="gene ID" value="AET7Gv21139600"/>
</dbReference>
<dbReference type="SUPFAM" id="SSF51283">
    <property type="entry name" value="dUTPase-like"/>
    <property type="match status" value="1"/>
</dbReference>
<dbReference type="GO" id="GO:0006226">
    <property type="term" value="P:dUMP biosynthetic process"/>
    <property type="evidence" value="ECO:0007669"/>
    <property type="project" value="InterPro"/>
</dbReference>
<dbReference type="GO" id="GO:0000287">
    <property type="term" value="F:magnesium ion binding"/>
    <property type="evidence" value="ECO:0007669"/>
    <property type="project" value="InterPro"/>
</dbReference>
<dbReference type="STRING" id="200361.A0A453SXP2"/>
<organism evidence="1 2">
    <name type="scientific">Aegilops tauschii subsp. strangulata</name>
    <name type="common">Goatgrass</name>
    <dbReference type="NCBI Taxonomy" id="200361"/>
    <lineage>
        <taxon>Eukaryota</taxon>
        <taxon>Viridiplantae</taxon>
        <taxon>Streptophyta</taxon>
        <taxon>Embryophyta</taxon>
        <taxon>Tracheophyta</taxon>
        <taxon>Spermatophyta</taxon>
        <taxon>Magnoliopsida</taxon>
        <taxon>Liliopsida</taxon>
        <taxon>Poales</taxon>
        <taxon>Poaceae</taxon>
        <taxon>BOP clade</taxon>
        <taxon>Pooideae</taxon>
        <taxon>Triticodae</taxon>
        <taxon>Triticeae</taxon>
        <taxon>Triticinae</taxon>
        <taxon>Aegilops</taxon>
    </lineage>
</organism>
<dbReference type="Proteomes" id="UP000015105">
    <property type="component" value="Chromosome 7D"/>
</dbReference>
<reference evidence="1" key="4">
    <citation type="submission" date="2019-03" db="UniProtKB">
        <authorList>
            <consortium name="EnsemblPlants"/>
        </authorList>
    </citation>
    <scope>IDENTIFICATION</scope>
</reference>
<dbReference type="GO" id="GO:0004170">
    <property type="term" value="F:dUTP diphosphatase activity"/>
    <property type="evidence" value="ECO:0007669"/>
    <property type="project" value="UniProtKB-EC"/>
</dbReference>
<dbReference type="EnsemblPlants" id="AET7Gv21139600.12">
    <property type="protein sequence ID" value="AET7Gv21139600.12"/>
    <property type="gene ID" value="AET7Gv21139600"/>
</dbReference>
<dbReference type="OrthoDB" id="1417760at2759"/>
<dbReference type="AlphaFoldDB" id="A0A453SXP2"/>
<dbReference type="InterPro" id="IPR008181">
    <property type="entry name" value="dUTPase"/>
</dbReference>
<evidence type="ECO:0000313" key="2">
    <source>
        <dbReference type="Proteomes" id="UP000015105"/>
    </source>
</evidence>
<accession>A0A453SXP2</accession>
<protein>
    <submittedName>
        <fullName evidence="1">Uncharacterized protein</fullName>
    </submittedName>
</protein>
<dbReference type="Gene3D" id="2.70.40.10">
    <property type="match status" value="1"/>
</dbReference>
<reference evidence="2" key="2">
    <citation type="journal article" date="2017" name="Nat. Plants">
        <title>The Aegilops tauschii genome reveals multiple impacts of transposons.</title>
        <authorList>
            <person name="Zhao G."/>
            <person name="Zou C."/>
            <person name="Li K."/>
            <person name="Wang K."/>
            <person name="Li T."/>
            <person name="Gao L."/>
            <person name="Zhang X."/>
            <person name="Wang H."/>
            <person name="Yang Z."/>
            <person name="Liu X."/>
            <person name="Jiang W."/>
            <person name="Mao L."/>
            <person name="Kong X."/>
            <person name="Jiao Y."/>
            <person name="Jia J."/>
        </authorList>
    </citation>
    <scope>NUCLEOTIDE SEQUENCE [LARGE SCALE GENOMIC DNA]</scope>
    <source>
        <strain evidence="2">cv. AL8/78</strain>
    </source>
</reference>
<dbReference type="Gramene" id="AET7Gv21139600.12">
    <property type="protein sequence ID" value="AET7Gv21139600.12"/>
    <property type="gene ID" value="AET7Gv21139600"/>
</dbReference>
<dbReference type="Pfam" id="PF02089">
    <property type="entry name" value="Palm_thioest"/>
    <property type="match status" value="1"/>
</dbReference>
<dbReference type="InterPro" id="IPR036157">
    <property type="entry name" value="dUTPase-like_sf"/>
</dbReference>
<keyword evidence="2" id="KW-1185">Reference proteome</keyword>
<proteinExistence type="predicted"/>
<dbReference type="PANTHER" id="PTHR11241">
    <property type="entry name" value="DEOXYURIDINE 5'-TRIPHOSPHATE NUCLEOTIDOHYDROLASE"/>
    <property type="match status" value="1"/>
</dbReference>
<reference evidence="1" key="5">
    <citation type="journal article" date="2021" name="G3 (Bethesda)">
        <title>Aegilops tauschii genome assembly Aet v5.0 features greater sequence contiguity and improved annotation.</title>
        <authorList>
            <person name="Wang L."/>
            <person name="Zhu T."/>
            <person name="Rodriguez J.C."/>
            <person name="Deal K.R."/>
            <person name="Dubcovsky J."/>
            <person name="McGuire P.E."/>
            <person name="Lux T."/>
            <person name="Spannagl M."/>
            <person name="Mayer K.F.X."/>
            <person name="Baldrich P."/>
            <person name="Meyers B.C."/>
            <person name="Huo N."/>
            <person name="Gu Y.Q."/>
            <person name="Zhou H."/>
            <person name="Devos K.M."/>
            <person name="Bennetzen J.L."/>
            <person name="Unver T."/>
            <person name="Budak H."/>
            <person name="Gulick P.J."/>
            <person name="Galiba G."/>
            <person name="Kalapos B."/>
            <person name="Nelson D.R."/>
            <person name="Li P."/>
            <person name="You F.M."/>
            <person name="Luo M.C."/>
            <person name="Dvorak J."/>
        </authorList>
    </citation>
    <scope>NUCLEOTIDE SEQUENCE [LARGE SCALE GENOMIC DNA]</scope>
    <source>
        <strain evidence="1">cv. AL8/78</strain>
    </source>
</reference>
<name>A0A453SXP2_AEGTS</name>
<dbReference type="GO" id="GO:0046081">
    <property type="term" value="P:dUTP catabolic process"/>
    <property type="evidence" value="ECO:0007669"/>
    <property type="project" value="InterPro"/>
</dbReference>
<evidence type="ECO:0000313" key="1">
    <source>
        <dbReference type="EnsemblPlants" id="AET7Gv21139600.12"/>
    </source>
</evidence>